<keyword evidence="1" id="KW-1133">Transmembrane helix</keyword>
<keyword evidence="1" id="KW-0472">Membrane</keyword>
<gene>
    <name evidence="2" type="ORF">D8M06_09645</name>
</gene>
<dbReference type="EMBL" id="RBZP01000006">
    <property type="protein sequence ID" value="RKQ33463.1"/>
    <property type="molecule type" value="Genomic_DNA"/>
</dbReference>
<feature type="transmembrane region" description="Helical" evidence="1">
    <location>
        <begin position="52"/>
        <end position="71"/>
    </location>
</feature>
<evidence type="ECO:0000313" key="2">
    <source>
        <dbReference type="EMBL" id="RKQ33463.1"/>
    </source>
</evidence>
<dbReference type="AlphaFoldDB" id="A0A495A221"/>
<name>A0A495A221_9BACI</name>
<comment type="caution">
    <text evidence="2">The sequence shown here is derived from an EMBL/GenBank/DDBJ whole genome shotgun (WGS) entry which is preliminary data.</text>
</comment>
<reference evidence="2 3" key="1">
    <citation type="journal article" date="2016" name="Int. J. Syst. Evol. Microbiol.">
        <title>Oceanobacillus halophilus sp. nov., a novel moderately halophilic bacterium from a hypersaline lake.</title>
        <authorList>
            <person name="Amoozegar M.A."/>
            <person name="Bagheri M."/>
            <person name="Makhdoumi A."/>
            <person name="Nikou M.M."/>
            <person name="Fazeli S.A.S."/>
            <person name="Schumann P."/>
            <person name="Sproer C."/>
            <person name="Sanchez-Porro C."/>
            <person name="Ventosa A."/>
        </authorList>
    </citation>
    <scope>NUCLEOTIDE SEQUENCE [LARGE SCALE GENOMIC DNA]</scope>
    <source>
        <strain evidence="2 3">DSM 23996</strain>
    </source>
</reference>
<organism evidence="2 3">
    <name type="scientific">Oceanobacillus halophilus</name>
    <dbReference type="NCBI Taxonomy" id="930130"/>
    <lineage>
        <taxon>Bacteria</taxon>
        <taxon>Bacillati</taxon>
        <taxon>Bacillota</taxon>
        <taxon>Bacilli</taxon>
        <taxon>Bacillales</taxon>
        <taxon>Bacillaceae</taxon>
        <taxon>Oceanobacillus</taxon>
    </lineage>
</organism>
<evidence type="ECO:0000256" key="1">
    <source>
        <dbReference type="SAM" id="Phobius"/>
    </source>
</evidence>
<evidence type="ECO:0008006" key="4">
    <source>
        <dbReference type="Google" id="ProtNLM"/>
    </source>
</evidence>
<keyword evidence="1" id="KW-0812">Transmembrane</keyword>
<keyword evidence="3" id="KW-1185">Reference proteome</keyword>
<dbReference type="Proteomes" id="UP000269301">
    <property type="component" value="Unassembled WGS sequence"/>
</dbReference>
<sequence length="262" mass="30458">MNDHQFEKNVKKQLLDQTDEMTHLKEDVWNNISSELFSSSTNRPNNRTRKGFVIGLTAAVVAAILFIGLLSEDQIEKGQAMFQSLRELFIEEKKEEIELEGQKEDSNVRLEANEELRYVIYIDEDRYQMKEGEESDRIETIEPLPEELPDVYMEITRIENTTTEEVISQIKEAIAKDEEMELHREESVTTPIKAKVVQSIGLEYTDENGVTGLHWDTPTHRYYITEADNGQVFVIKQAYFLEAEEGHGARFHYMLESFEVVK</sequence>
<dbReference type="OrthoDB" id="2871129at2"/>
<accession>A0A495A221</accession>
<protein>
    <recommendedName>
        <fullName evidence="4">DUF4367 domain-containing protein</fullName>
    </recommendedName>
</protein>
<evidence type="ECO:0000313" key="3">
    <source>
        <dbReference type="Proteomes" id="UP000269301"/>
    </source>
</evidence>
<proteinExistence type="predicted"/>
<dbReference type="RefSeq" id="WP_121204195.1">
    <property type="nucleotide sequence ID" value="NZ_RBZP01000006.1"/>
</dbReference>